<keyword evidence="3" id="KW-1185">Reference proteome</keyword>
<dbReference type="STRING" id="553175.POREN0001_1598"/>
<dbReference type="RefSeq" id="WP_004333378.1">
    <property type="nucleotide sequence ID" value="NZ_ACNN01000018.1"/>
</dbReference>
<feature type="transmembrane region" description="Helical" evidence="1">
    <location>
        <begin position="6"/>
        <end position="26"/>
    </location>
</feature>
<dbReference type="AlphaFoldDB" id="C3JAB0"/>
<dbReference type="Proteomes" id="UP000004295">
    <property type="component" value="Unassembled WGS sequence"/>
</dbReference>
<feature type="transmembrane region" description="Helical" evidence="1">
    <location>
        <begin position="47"/>
        <end position="65"/>
    </location>
</feature>
<evidence type="ECO:0008006" key="4">
    <source>
        <dbReference type="Google" id="ProtNLM"/>
    </source>
</evidence>
<organism evidence="2 3">
    <name type="scientific">Porphyromonas endodontalis (strain ATCC 35406 / DSM 24491 / JCM 8526 / CCUG 16442 / BCRC 14492 / NCTC 13058 / HG 370)</name>
    <name type="common">Bacteroides endodontalis</name>
    <dbReference type="NCBI Taxonomy" id="553175"/>
    <lineage>
        <taxon>Bacteria</taxon>
        <taxon>Pseudomonadati</taxon>
        <taxon>Bacteroidota</taxon>
        <taxon>Bacteroidia</taxon>
        <taxon>Bacteroidales</taxon>
        <taxon>Porphyromonadaceae</taxon>
        <taxon>Porphyromonas</taxon>
    </lineage>
</organism>
<dbReference type="GeneID" id="93365891"/>
<keyword evidence="1" id="KW-1133">Transmembrane helix</keyword>
<feature type="transmembrane region" description="Helical" evidence="1">
    <location>
        <begin position="71"/>
        <end position="90"/>
    </location>
</feature>
<accession>C3JAB0</accession>
<dbReference type="InterPro" id="IPR017259">
    <property type="entry name" value="UCP037672"/>
</dbReference>
<evidence type="ECO:0000313" key="2">
    <source>
        <dbReference type="EMBL" id="EEN82880.1"/>
    </source>
</evidence>
<evidence type="ECO:0000313" key="3">
    <source>
        <dbReference type="Proteomes" id="UP000004295"/>
    </source>
</evidence>
<dbReference type="Pfam" id="PF12650">
    <property type="entry name" value="DUF3784"/>
    <property type="match status" value="1"/>
</dbReference>
<dbReference type="EMBL" id="ACNN01000018">
    <property type="protein sequence ID" value="EEN82880.1"/>
    <property type="molecule type" value="Genomic_DNA"/>
</dbReference>
<protein>
    <recommendedName>
        <fullName evidence="4">DUF3784 domain-containing protein</fullName>
    </recommendedName>
</protein>
<keyword evidence="1" id="KW-0472">Membrane</keyword>
<sequence length="99" mass="11222">MNTFFILGLIVLILSPVIYRFPMLLAGYNTMSKKERAKIDEKRLKTYAAGGLAIWGIVTMLFGLLPEGAKWVDISYVCFILVFLVVFLVATNSNRMQKK</sequence>
<reference evidence="2 3" key="1">
    <citation type="submission" date="2009-04" db="EMBL/GenBank/DDBJ databases">
        <authorList>
            <person name="Sebastian Y."/>
            <person name="Madupu R."/>
            <person name="Durkin A.S."/>
            <person name="Torralba M."/>
            <person name="Methe B."/>
            <person name="Sutton G.G."/>
            <person name="Strausberg R.L."/>
            <person name="Nelson K.E."/>
        </authorList>
    </citation>
    <scope>NUCLEOTIDE SEQUENCE [LARGE SCALE GENOMIC DNA]</scope>
    <source>
        <strain evidence="3">ATCC 35406 / BCRC 14492 / JCM 8526 / NCTC 13058 / HG 370</strain>
    </source>
</reference>
<proteinExistence type="predicted"/>
<keyword evidence="1" id="KW-0812">Transmembrane</keyword>
<name>C3JAB0_POREA</name>
<gene>
    <name evidence="2" type="ORF">POREN0001_1598</name>
</gene>
<comment type="caution">
    <text evidence="2">The sequence shown here is derived from an EMBL/GenBank/DDBJ whole genome shotgun (WGS) entry which is preliminary data.</text>
</comment>
<evidence type="ECO:0000256" key="1">
    <source>
        <dbReference type="SAM" id="Phobius"/>
    </source>
</evidence>